<name>A0A4P9WL39_9FUNG</name>
<evidence type="ECO:0000259" key="10">
    <source>
        <dbReference type="Pfam" id="PF00005"/>
    </source>
</evidence>
<feature type="transmembrane region" description="Helical" evidence="9">
    <location>
        <begin position="447"/>
        <end position="464"/>
    </location>
</feature>
<comment type="similarity">
    <text evidence="2">Belongs to the ABC transporter superfamily. ABCG family. PDR (TC 3.A.1.205) subfamily.</text>
</comment>
<dbReference type="GO" id="GO:0005524">
    <property type="term" value="F:ATP binding"/>
    <property type="evidence" value="ECO:0007669"/>
    <property type="project" value="UniProtKB-KW"/>
</dbReference>
<feature type="transmembrane region" description="Helical" evidence="9">
    <location>
        <begin position="332"/>
        <end position="357"/>
    </location>
</feature>
<evidence type="ECO:0000256" key="6">
    <source>
        <dbReference type="ARBA" id="ARBA00022840"/>
    </source>
</evidence>
<dbReference type="AlphaFoldDB" id="A0A4P9WL39"/>
<dbReference type="Pfam" id="PF19055">
    <property type="entry name" value="ABC2_membrane_7"/>
    <property type="match status" value="1"/>
</dbReference>
<dbReference type="CDD" id="cd03232">
    <property type="entry name" value="ABCG_PDR_domain2"/>
    <property type="match status" value="1"/>
</dbReference>
<evidence type="ECO:0000256" key="1">
    <source>
        <dbReference type="ARBA" id="ARBA00004141"/>
    </source>
</evidence>
<evidence type="ECO:0000259" key="11">
    <source>
        <dbReference type="Pfam" id="PF01061"/>
    </source>
</evidence>
<dbReference type="GO" id="GO:0140359">
    <property type="term" value="F:ABC-type transporter activity"/>
    <property type="evidence" value="ECO:0007669"/>
    <property type="project" value="InterPro"/>
</dbReference>
<evidence type="ECO:0000256" key="9">
    <source>
        <dbReference type="SAM" id="Phobius"/>
    </source>
</evidence>
<feature type="transmembrane region" description="Helical" evidence="9">
    <location>
        <begin position="378"/>
        <end position="403"/>
    </location>
</feature>
<evidence type="ECO:0000256" key="5">
    <source>
        <dbReference type="ARBA" id="ARBA00022741"/>
    </source>
</evidence>
<comment type="subcellular location">
    <subcellularLocation>
        <location evidence="1">Membrane</location>
        <topology evidence="1">Multi-pass membrane protein</topology>
    </subcellularLocation>
</comment>
<keyword evidence="14" id="KW-1185">Reference proteome</keyword>
<reference evidence="14" key="1">
    <citation type="journal article" date="2018" name="Nat. Microbiol.">
        <title>Leveraging single-cell genomics to expand the fungal tree of life.</title>
        <authorList>
            <person name="Ahrendt S.R."/>
            <person name="Quandt C.A."/>
            <person name="Ciobanu D."/>
            <person name="Clum A."/>
            <person name="Salamov A."/>
            <person name="Andreopoulos B."/>
            <person name="Cheng J.F."/>
            <person name="Woyke T."/>
            <person name="Pelin A."/>
            <person name="Henrissat B."/>
            <person name="Reynolds N.K."/>
            <person name="Benny G.L."/>
            <person name="Smith M.E."/>
            <person name="James T.Y."/>
            <person name="Grigoriev I.V."/>
        </authorList>
    </citation>
    <scope>NUCLEOTIDE SEQUENCE [LARGE SCALE GENOMIC DNA]</scope>
</reference>
<keyword evidence="7 9" id="KW-1133">Transmembrane helix</keyword>
<dbReference type="InterPro" id="IPR013525">
    <property type="entry name" value="ABC2_TM"/>
</dbReference>
<dbReference type="Gene3D" id="3.40.50.300">
    <property type="entry name" value="P-loop containing nucleotide triphosphate hydrolases"/>
    <property type="match status" value="1"/>
</dbReference>
<evidence type="ECO:0000256" key="7">
    <source>
        <dbReference type="ARBA" id="ARBA00022989"/>
    </source>
</evidence>
<dbReference type="Pfam" id="PF00005">
    <property type="entry name" value="ABC_tran"/>
    <property type="match status" value="1"/>
</dbReference>
<dbReference type="GO" id="GO:0016887">
    <property type="term" value="F:ATP hydrolysis activity"/>
    <property type="evidence" value="ECO:0007669"/>
    <property type="project" value="InterPro"/>
</dbReference>
<dbReference type="Pfam" id="PF01061">
    <property type="entry name" value="ABC2_membrane"/>
    <property type="match status" value="1"/>
</dbReference>
<keyword evidence="3" id="KW-0813">Transport</keyword>
<gene>
    <name evidence="13" type="ORF">BDK51DRAFT_16411</name>
</gene>
<dbReference type="OrthoDB" id="245989at2759"/>
<sequence>MGSSGAGKTTLMDVLSNRKTIGTISGTITLNGLPLDISFERITGYVEQMDVHNPEQTVREALRFSALMRQEPSVPTSEKYAYVEKILDMMEMTHLGDALIGSLESGLGISVEERKRLTIGMELVGKPKILFLDEPTSGLDAQSSYNIVKFLRKLANHGMPLVCTIHQPSSILFEHFDRLLLLARGGRTVYFGDIGKNSRTLLDYFETRGARACAQSENPAEYILQVIGAGTAAVTMKQDWADLWEQSDECHAVDQELASISSTARLPSAGTVGTPREFATGEWFQFIQVYRRMNRSWWRDPEYNLRRFLQGLFVGALNGISFWQVGKSSSDLLLRVFSVFQVLVMGNSLINLAQPMLMKQRQYFRREYASKFYGWRPFALSIVLTEMPYLVITSVIVMVTAYWSIGLETDAVRGLYFWIMLVFFMFFSVSFGQAVGAACANLSQASVINPFFSSFLILFAGVLSPPKSLAAFWRAWMYPIDPYHYFLEGVITDVLHGIEVTCSQDDLIPVPGPTNTTCGDYFQAYFDAGAPGYIANPTDSGLCQFCAYATGDEFYANYEWSYDNRWRDLGYLACYCVFNIFLVVGLIFLFRKPRR</sequence>
<evidence type="ECO:0000256" key="3">
    <source>
        <dbReference type="ARBA" id="ARBA00022448"/>
    </source>
</evidence>
<evidence type="ECO:0000256" key="4">
    <source>
        <dbReference type="ARBA" id="ARBA00022692"/>
    </source>
</evidence>
<feature type="domain" description="ABC transporter family G" evidence="12">
    <location>
        <begin position="166"/>
        <end position="227"/>
    </location>
</feature>
<dbReference type="Proteomes" id="UP000269721">
    <property type="component" value="Unassembled WGS sequence"/>
</dbReference>
<evidence type="ECO:0000256" key="2">
    <source>
        <dbReference type="ARBA" id="ARBA00006012"/>
    </source>
</evidence>
<keyword evidence="6" id="KW-0067">ATP-binding</keyword>
<evidence type="ECO:0000259" key="12">
    <source>
        <dbReference type="Pfam" id="PF19055"/>
    </source>
</evidence>
<proteinExistence type="inferred from homology"/>
<keyword evidence="8 9" id="KW-0472">Membrane</keyword>
<dbReference type="InterPro" id="IPR043926">
    <property type="entry name" value="ABCG_dom"/>
</dbReference>
<dbReference type="SUPFAM" id="SSF52540">
    <property type="entry name" value="P-loop containing nucleoside triphosphate hydrolases"/>
    <property type="match status" value="1"/>
</dbReference>
<protein>
    <submittedName>
        <fullName evidence="13">Brefeldin A resistance protein</fullName>
    </submittedName>
</protein>
<dbReference type="InterPro" id="IPR034003">
    <property type="entry name" value="ABCG_PDR_2"/>
</dbReference>
<dbReference type="EMBL" id="KZ994374">
    <property type="protein sequence ID" value="RKO93102.1"/>
    <property type="molecule type" value="Genomic_DNA"/>
</dbReference>
<accession>A0A4P9WL39</accession>
<evidence type="ECO:0000313" key="14">
    <source>
        <dbReference type="Proteomes" id="UP000269721"/>
    </source>
</evidence>
<feature type="transmembrane region" description="Helical" evidence="9">
    <location>
        <begin position="415"/>
        <end position="435"/>
    </location>
</feature>
<dbReference type="InterPro" id="IPR027417">
    <property type="entry name" value="P-loop_NTPase"/>
</dbReference>
<keyword evidence="4 9" id="KW-0812">Transmembrane</keyword>
<dbReference type="PANTHER" id="PTHR19241">
    <property type="entry name" value="ATP-BINDING CASSETTE TRANSPORTER"/>
    <property type="match status" value="1"/>
</dbReference>
<feature type="domain" description="ABC-2 type transporter transmembrane" evidence="11">
    <location>
        <begin position="285"/>
        <end position="491"/>
    </location>
</feature>
<dbReference type="FunFam" id="3.40.50.300:FF:000054">
    <property type="entry name" value="ABC multidrug transporter atrF"/>
    <property type="match status" value="1"/>
</dbReference>
<dbReference type="InterPro" id="IPR003439">
    <property type="entry name" value="ABC_transporter-like_ATP-bd"/>
</dbReference>
<feature type="domain" description="ABC transporter" evidence="10">
    <location>
        <begin position="1"/>
        <end position="137"/>
    </location>
</feature>
<dbReference type="GO" id="GO:0016020">
    <property type="term" value="C:membrane"/>
    <property type="evidence" value="ECO:0007669"/>
    <property type="project" value="UniProtKB-SubCell"/>
</dbReference>
<keyword evidence="5" id="KW-0547">Nucleotide-binding</keyword>
<organism evidence="13 14">
    <name type="scientific">Blyttiomyces helicus</name>
    <dbReference type="NCBI Taxonomy" id="388810"/>
    <lineage>
        <taxon>Eukaryota</taxon>
        <taxon>Fungi</taxon>
        <taxon>Fungi incertae sedis</taxon>
        <taxon>Chytridiomycota</taxon>
        <taxon>Chytridiomycota incertae sedis</taxon>
        <taxon>Chytridiomycetes</taxon>
        <taxon>Chytridiomycetes incertae sedis</taxon>
        <taxon>Blyttiomyces</taxon>
    </lineage>
</organism>
<evidence type="ECO:0000256" key="8">
    <source>
        <dbReference type="ARBA" id="ARBA00023136"/>
    </source>
</evidence>
<evidence type="ECO:0000313" key="13">
    <source>
        <dbReference type="EMBL" id="RKO93102.1"/>
    </source>
</evidence>
<feature type="transmembrane region" description="Helical" evidence="9">
    <location>
        <begin position="569"/>
        <end position="590"/>
    </location>
</feature>